<dbReference type="AlphaFoldDB" id="U2ESY1"/>
<proteinExistence type="inferred from homology"/>
<protein>
    <recommendedName>
        <fullName evidence="10">Xaa-Pro aminopeptidase</fullName>
        <ecNumber evidence="4">3.4.11.9</ecNumber>
    </recommendedName>
    <alternativeName>
        <fullName evidence="11">Aminopeptidase P II</fullName>
    </alternativeName>
    <alternativeName>
        <fullName evidence="12">X-Pro aminopeptidase</fullName>
    </alternativeName>
</protein>
<dbReference type="EMBL" id="AFNV02000001">
    <property type="protein sequence ID" value="ERJ20800.1"/>
    <property type="molecule type" value="Genomic_DNA"/>
</dbReference>
<reference evidence="14 15" key="2">
    <citation type="journal article" date="2013" name="PLoS ONE">
        <title>INDIGO - INtegrated Data Warehouse of MIcrobial GenOmes with Examples from the Red Sea Extremophiles.</title>
        <authorList>
            <person name="Alam I."/>
            <person name="Antunes A."/>
            <person name="Kamau A.A."/>
            <person name="Ba Alawi W."/>
            <person name="Kalkatawi M."/>
            <person name="Stingl U."/>
            <person name="Bajic V.B."/>
        </authorList>
    </citation>
    <scope>NUCLEOTIDE SEQUENCE [LARGE SCALE GENOMIC DNA]</scope>
    <source>
        <strain evidence="14 15">E1L3A</strain>
    </source>
</reference>
<keyword evidence="14" id="KW-0031">Aminopeptidase</keyword>
<dbReference type="OrthoDB" id="9806388at2"/>
<dbReference type="PRINTS" id="PR00599">
    <property type="entry name" value="MAPEPTIDASE"/>
</dbReference>
<evidence type="ECO:0000256" key="2">
    <source>
        <dbReference type="ARBA" id="ARBA00001936"/>
    </source>
</evidence>
<dbReference type="InterPro" id="IPR000994">
    <property type="entry name" value="Pept_M24"/>
</dbReference>
<evidence type="ECO:0000256" key="7">
    <source>
        <dbReference type="ARBA" id="ARBA00022801"/>
    </source>
</evidence>
<dbReference type="GO" id="GO:0005829">
    <property type="term" value="C:cytosol"/>
    <property type="evidence" value="ECO:0007669"/>
    <property type="project" value="TreeGrafter"/>
</dbReference>
<keyword evidence="15" id="KW-1185">Reference proteome</keyword>
<dbReference type="InterPro" id="IPR001714">
    <property type="entry name" value="Pept_M24_MAP"/>
</dbReference>
<accession>U2ESY1</accession>
<comment type="similarity">
    <text evidence="3">Belongs to the peptidase M24B family.</text>
</comment>
<evidence type="ECO:0000313" key="14">
    <source>
        <dbReference type="EMBL" id="ERJ20800.1"/>
    </source>
</evidence>
<keyword evidence="9" id="KW-0464">Manganese</keyword>
<keyword evidence="7" id="KW-0378">Hydrolase</keyword>
<dbReference type="NCBIfam" id="NF008131">
    <property type="entry name" value="PRK10879.1"/>
    <property type="match status" value="1"/>
</dbReference>
<organism evidence="14 15">
    <name type="scientific">Salinisphaera shabanensis E1L3A</name>
    <dbReference type="NCBI Taxonomy" id="1033802"/>
    <lineage>
        <taxon>Bacteria</taxon>
        <taxon>Pseudomonadati</taxon>
        <taxon>Pseudomonadota</taxon>
        <taxon>Gammaproteobacteria</taxon>
        <taxon>Salinisphaerales</taxon>
        <taxon>Salinisphaeraceae</taxon>
        <taxon>Salinisphaera</taxon>
    </lineage>
</organism>
<evidence type="ECO:0000256" key="1">
    <source>
        <dbReference type="ARBA" id="ARBA00001424"/>
    </source>
</evidence>
<evidence type="ECO:0000259" key="13">
    <source>
        <dbReference type="SMART" id="SM01011"/>
    </source>
</evidence>
<sequence length="449" mass="49537">MRDQRHLRHTDDPADHAERRARVANIVGAEGVAIIAATPERNRNNDVDYPYRPNSDFRYLTGFCEPEAIAVIAPGFDEGDYLLFCRARNADQEIWIGRRAGPEGAMADYGADRAYAIDEFEDWIGRLLDGRRTLYLTFGGHPEFEQSVLDHLGALRSQGRGSVPPREVLALDVLLHEMRLRKSESEIALMRQAAATSARAHAAAMQSVRPGMYEYQLAAILHYTFESDGMHRAYPSIVGAGENACVLHYIENSAPMADGDLVLIDAGAEYRGYAGDITRTFPVNGRFSAAQRELYDIVLAANRAAIEAAKPGQPMNAVHQAALEVLVAGLIDVGLLEGTVDEAIAEESYRAYFMHGTSHWLGMDVHDVGDYKIEGEWRLLEPGMALTVEPGLYVRAEDNPSSRFANIGIRVEDDIVITETGCEVLTADVPKDADEIEALMAKPYRSEIA</sequence>
<keyword evidence="8" id="KW-0482">Metalloprotease</keyword>
<dbReference type="GO" id="GO:0006508">
    <property type="term" value="P:proteolysis"/>
    <property type="evidence" value="ECO:0007669"/>
    <property type="project" value="UniProtKB-KW"/>
</dbReference>
<dbReference type="STRING" id="1033802.SSPSH_000142"/>
<evidence type="ECO:0000256" key="8">
    <source>
        <dbReference type="ARBA" id="ARBA00023049"/>
    </source>
</evidence>
<dbReference type="Gene3D" id="3.40.350.10">
    <property type="entry name" value="Creatinase/prolidase N-terminal domain"/>
    <property type="match status" value="1"/>
</dbReference>
<dbReference type="GO" id="GO:0070006">
    <property type="term" value="F:metalloaminopeptidase activity"/>
    <property type="evidence" value="ECO:0007669"/>
    <property type="project" value="InterPro"/>
</dbReference>
<dbReference type="SUPFAM" id="SSF55920">
    <property type="entry name" value="Creatinase/aminopeptidase"/>
    <property type="match status" value="1"/>
</dbReference>
<evidence type="ECO:0000256" key="9">
    <source>
        <dbReference type="ARBA" id="ARBA00023211"/>
    </source>
</evidence>
<dbReference type="SUPFAM" id="SSF53092">
    <property type="entry name" value="Creatinase/prolidase N-terminal domain"/>
    <property type="match status" value="1"/>
</dbReference>
<evidence type="ECO:0000256" key="12">
    <source>
        <dbReference type="ARBA" id="ARBA00081411"/>
    </source>
</evidence>
<dbReference type="RefSeq" id="WP_006913283.1">
    <property type="nucleotide sequence ID" value="NZ_AFNV02000001.1"/>
</dbReference>
<evidence type="ECO:0000313" key="15">
    <source>
        <dbReference type="Proteomes" id="UP000006242"/>
    </source>
</evidence>
<dbReference type="InterPro" id="IPR036005">
    <property type="entry name" value="Creatinase/aminopeptidase-like"/>
</dbReference>
<dbReference type="CDD" id="cd01087">
    <property type="entry name" value="Prolidase"/>
    <property type="match status" value="1"/>
</dbReference>
<evidence type="ECO:0000256" key="11">
    <source>
        <dbReference type="ARBA" id="ARBA00075356"/>
    </source>
</evidence>
<gene>
    <name evidence="14" type="primary">pepP</name>
    <name evidence="14" type="ORF">SSPSH_000142</name>
</gene>
<dbReference type="PANTHER" id="PTHR43226:SF4">
    <property type="entry name" value="XAA-PRO AMINOPEPTIDASE 3"/>
    <property type="match status" value="1"/>
</dbReference>
<comment type="catalytic activity">
    <reaction evidence="1">
        <text>Release of any N-terminal amino acid, including proline, that is linked to proline, even from a dipeptide or tripeptide.</text>
        <dbReference type="EC" id="3.4.11.9"/>
    </reaction>
</comment>
<keyword evidence="6" id="KW-0479">Metal-binding</keyword>
<dbReference type="FunFam" id="3.90.230.10:FF:000002">
    <property type="entry name" value="Xaa-Pro aminopeptidase 3"/>
    <property type="match status" value="1"/>
</dbReference>
<dbReference type="Proteomes" id="UP000006242">
    <property type="component" value="Unassembled WGS sequence"/>
</dbReference>
<dbReference type="PANTHER" id="PTHR43226">
    <property type="entry name" value="XAA-PRO AMINOPEPTIDASE 3"/>
    <property type="match status" value="1"/>
</dbReference>
<dbReference type="eggNOG" id="COG0006">
    <property type="taxonomic scope" value="Bacteria"/>
</dbReference>
<keyword evidence="5" id="KW-0645">Protease</keyword>
<dbReference type="GO" id="GO:0030145">
    <property type="term" value="F:manganese ion binding"/>
    <property type="evidence" value="ECO:0007669"/>
    <property type="project" value="InterPro"/>
</dbReference>
<dbReference type="Pfam" id="PF00557">
    <property type="entry name" value="Peptidase_M24"/>
    <property type="match status" value="1"/>
</dbReference>
<reference evidence="14 15" key="1">
    <citation type="journal article" date="2011" name="J. Bacteriol.">
        <title>Genome sequence of Salinisphaera shabanensis, a gammaproteobacterium from the harsh, variable environment of the brine-seawater interface of the Shaban Deep in the Red Sea.</title>
        <authorList>
            <person name="Antunes A."/>
            <person name="Alam I."/>
            <person name="Bajic V.B."/>
            <person name="Stingl U."/>
        </authorList>
    </citation>
    <scope>NUCLEOTIDE SEQUENCE [LARGE SCALE GENOMIC DNA]</scope>
    <source>
        <strain evidence="14 15">E1L3A</strain>
    </source>
</reference>
<evidence type="ECO:0000256" key="5">
    <source>
        <dbReference type="ARBA" id="ARBA00022670"/>
    </source>
</evidence>
<feature type="domain" description="Aminopeptidase P N-terminal" evidence="13">
    <location>
        <begin position="11"/>
        <end position="145"/>
    </location>
</feature>
<dbReference type="Gene3D" id="3.90.230.10">
    <property type="entry name" value="Creatinase/methionine aminopeptidase superfamily"/>
    <property type="match status" value="1"/>
</dbReference>
<comment type="caution">
    <text evidence="14">The sequence shown here is derived from an EMBL/GenBank/DDBJ whole genome shotgun (WGS) entry which is preliminary data.</text>
</comment>
<dbReference type="InterPro" id="IPR029149">
    <property type="entry name" value="Creatin/AminoP/Spt16_N"/>
</dbReference>
<evidence type="ECO:0000256" key="10">
    <source>
        <dbReference type="ARBA" id="ARBA00069363"/>
    </source>
</evidence>
<dbReference type="InterPro" id="IPR001131">
    <property type="entry name" value="Peptidase_M24B_aminopep-P_CS"/>
</dbReference>
<dbReference type="InterPro" id="IPR007865">
    <property type="entry name" value="Aminopep_P_N"/>
</dbReference>
<dbReference type="EC" id="3.4.11.9" evidence="4"/>
<name>U2ESY1_9GAMM</name>
<dbReference type="InterPro" id="IPR052433">
    <property type="entry name" value="X-Pro_dipept-like"/>
</dbReference>
<comment type="cofactor">
    <cofactor evidence="2">
        <name>Mn(2+)</name>
        <dbReference type="ChEBI" id="CHEBI:29035"/>
    </cofactor>
</comment>
<dbReference type="Pfam" id="PF05195">
    <property type="entry name" value="AMP_N"/>
    <property type="match status" value="1"/>
</dbReference>
<evidence type="ECO:0000256" key="6">
    <source>
        <dbReference type="ARBA" id="ARBA00022723"/>
    </source>
</evidence>
<evidence type="ECO:0000256" key="3">
    <source>
        <dbReference type="ARBA" id="ARBA00008766"/>
    </source>
</evidence>
<dbReference type="PROSITE" id="PS00491">
    <property type="entry name" value="PROLINE_PEPTIDASE"/>
    <property type="match status" value="1"/>
</dbReference>
<evidence type="ECO:0000256" key="4">
    <source>
        <dbReference type="ARBA" id="ARBA00012574"/>
    </source>
</evidence>
<dbReference type="SMART" id="SM01011">
    <property type="entry name" value="AMP_N"/>
    <property type="match status" value="1"/>
</dbReference>